<dbReference type="EMBL" id="CM001283">
    <property type="protein sequence ID" value="EHH64480.1"/>
    <property type="molecule type" value="Genomic_DNA"/>
</dbReference>
<dbReference type="GO" id="GO:0042995">
    <property type="term" value="C:cell projection"/>
    <property type="evidence" value="ECO:0007669"/>
    <property type="project" value="UniProtKB-SubCell"/>
</dbReference>
<evidence type="ECO:0000256" key="5">
    <source>
        <dbReference type="ARBA" id="ARBA00022949"/>
    </source>
</evidence>
<accession>G7PD43</accession>
<evidence type="ECO:0000256" key="1">
    <source>
        <dbReference type="ARBA" id="ARBA00004282"/>
    </source>
</evidence>
<evidence type="ECO:0000313" key="7">
    <source>
        <dbReference type="EMBL" id="EHH64480.1"/>
    </source>
</evidence>
<dbReference type="GO" id="GO:0016020">
    <property type="term" value="C:membrane"/>
    <property type="evidence" value="ECO:0007669"/>
    <property type="project" value="TreeGrafter"/>
</dbReference>
<dbReference type="InterPro" id="IPR001101">
    <property type="entry name" value="Plectin_repeat"/>
</dbReference>
<comment type="similarity">
    <text evidence="2">Belongs to the plakin or cytolinker family.</text>
</comment>
<gene>
    <name evidence="7" type="ORF">EGM_17701</name>
</gene>
<keyword evidence="3" id="KW-0597">Phosphoprotein</keyword>
<reference evidence="7" key="1">
    <citation type="journal article" date="2011" name="Nat. Biotechnol.">
        <title>Genome sequencing and comparison of two nonhuman primate animal models, the cynomolgus and Chinese rhesus macaques.</title>
        <authorList>
            <person name="Yan G."/>
            <person name="Zhang G."/>
            <person name="Fang X."/>
            <person name="Zhang Y."/>
            <person name="Li C."/>
            <person name="Ling F."/>
            <person name="Cooper D.N."/>
            <person name="Li Q."/>
            <person name="Li Y."/>
            <person name="van Gool A.J."/>
            <person name="Du H."/>
            <person name="Chen J."/>
            <person name="Chen R."/>
            <person name="Zhang P."/>
            <person name="Huang Z."/>
            <person name="Thompson J.R."/>
            <person name="Meng Y."/>
            <person name="Bai Y."/>
            <person name="Wang J."/>
            <person name="Zhuo M."/>
            <person name="Wang T."/>
            <person name="Huang Y."/>
            <person name="Wei L."/>
            <person name="Li J."/>
            <person name="Wang Z."/>
            <person name="Hu H."/>
            <person name="Yang P."/>
            <person name="Le L."/>
            <person name="Stenson P.D."/>
            <person name="Li B."/>
            <person name="Liu X."/>
            <person name="Ball E.V."/>
            <person name="An N."/>
            <person name="Huang Q."/>
            <person name="Zhang Y."/>
            <person name="Fan W."/>
            <person name="Zhang X."/>
            <person name="Li Y."/>
            <person name="Wang W."/>
            <person name="Katze M.G."/>
            <person name="Su B."/>
            <person name="Nielsen R."/>
            <person name="Yang H."/>
            <person name="Wang J."/>
            <person name="Wang X."/>
            <person name="Wang J."/>
        </authorList>
    </citation>
    <scope>NUCLEOTIDE SEQUENCE [LARGE SCALE GENOMIC DNA]</scope>
    <source>
        <strain evidence="7">CE-4</strain>
    </source>
</reference>
<feature type="non-terminal residue" evidence="7">
    <location>
        <position position="312"/>
    </location>
</feature>
<sequence length="312" mass="35284">LSVKYGRFRGQRVSAWELVNSEYFSEGRRRQLLRGYRRREVTLGQVAQLISDMIEKQENSNKQLWFQGIRRQITASELLSSAIITEEMLRDLETGRSTTQQLREDDRIKRYLEGTSCIAGVLVPAKDEPGRQEKMSIYQAMWKGVLRPGTALVLLEAQAATGFVIDPVRNLRLSVEEAVAAGVVGGEIQEKLLSAERAVTGYKDPYTGQQISLFQAMQKDLIVREHGIRLLEAQIATGGVIDPVHSHRVPVDVAYRRGYFDEEMNRVLADPSDDTKGFFDPNTHENLTYMQLLQRATLDPETGLLFLSLSPQ</sequence>
<evidence type="ECO:0000256" key="3">
    <source>
        <dbReference type="ARBA" id="ARBA00022553"/>
    </source>
</evidence>
<dbReference type="GO" id="GO:0005737">
    <property type="term" value="C:cytoplasm"/>
    <property type="evidence" value="ECO:0007669"/>
    <property type="project" value="TreeGrafter"/>
</dbReference>
<dbReference type="GO" id="GO:1990254">
    <property type="term" value="F:keratin filament binding"/>
    <property type="evidence" value="ECO:0007669"/>
    <property type="project" value="TreeGrafter"/>
</dbReference>
<dbReference type="GO" id="GO:0070161">
    <property type="term" value="C:anchoring junction"/>
    <property type="evidence" value="ECO:0007669"/>
    <property type="project" value="UniProtKB-SubCell"/>
</dbReference>
<evidence type="ECO:0008006" key="8">
    <source>
        <dbReference type="Google" id="ProtNLM"/>
    </source>
</evidence>
<keyword evidence="5" id="KW-0965">Cell junction</keyword>
<name>G7PD43_MACFA</name>
<feature type="non-terminal residue" evidence="7">
    <location>
        <position position="1"/>
    </location>
</feature>
<dbReference type="Pfam" id="PF00681">
    <property type="entry name" value="Plectin"/>
    <property type="match status" value="2"/>
</dbReference>
<keyword evidence="4" id="KW-0677">Repeat</keyword>
<dbReference type="Proteomes" id="UP000009130">
    <property type="component" value="Chromosome 8"/>
</dbReference>
<dbReference type="AlphaFoldDB" id="G7PD43"/>
<evidence type="ECO:0000256" key="6">
    <source>
        <dbReference type="ARBA" id="ARBA00023054"/>
    </source>
</evidence>
<comment type="subcellular location">
    <subcellularLocation>
        <location evidence="1">Cell junction</location>
    </subcellularLocation>
</comment>
<dbReference type="PANTHER" id="PTHR23169">
    <property type="entry name" value="ENVOPLAKIN"/>
    <property type="match status" value="1"/>
</dbReference>
<evidence type="ECO:0000256" key="2">
    <source>
        <dbReference type="ARBA" id="ARBA00009109"/>
    </source>
</evidence>
<dbReference type="Gene3D" id="3.90.1290.10">
    <property type="entry name" value="Plakin repeat"/>
    <property type="match status" value="1"/>
</dbReference>
<proteinExistence type="inferred from homology"/>
<keyword evidence="6" id="KW-0175">Coiled coil</keyword>
<dbReference type="FunFam" id="3.90.1290.10:FF:000001">
    <property type="entry name" value="Plectin a"/>
    <property type="match status" value="1"/>
</dbReference>
<protein>
    <recommendedName>
        <fullName evidence="8">Epiplakin</fullName>
    </recommendedName>
</protein>
<dbReference type="SUPFAM" id="SSF75399">
    <property type="entry name" value="Plakin repeat"/>
    <property type="match status" value="1"/>
</dbReference>
<dbReference type="GO" id="GO:0042060">
    <property type="term" value="P:wound healing"/>
    <property type="evidence" value="ECO:0007669"/>
    <property type="project" value="TreeGrafter"/>
</dbReference>
<dbReference type="InterPro" id="IPR043197">
    <property type="entry name" value="Plakin"/>
</dbReference>
<dbReference type="GO" id="GO:0045110">
    <property type="term" value="P:intermediate filament bundle assembly"/>
    <property type="evidence" value="ECO:0007669"/>
    <property type="project" value="TreeGrafter"/>
</dbReference>
<dbReference type="GO" id="GO:0005198">
    <property type="term" value="F:structural molecule activity"/>
    <property type="evidence" value="ECO:0007669"/>
    <property type="project" value="TreeGrafter"/>
</dbReference>
<dbReference type="InterPro" id="IPR035915">
    <property type="entry name" value="Plakin_repeat_sf"/>
</dbReference>
<organism>
    <name type="scientific">Macaca fascicularis</name>
    <name type="common">Crab-eating macaque</name>
    <name type="synonym">Cynomolgus monkey</name>
    <dbReference type="NCBI Taxonomy" id="9541"/>
    <lineage>
        <taxon>Eukaryota</taxon>
        <taxon>Metazoa</taxon>
        <taxon>Chordata</taxon>
        <taxon>Craniata</taxon>
        <taxon>Vertebrata</taxon>
        <taxon>Euteleostomi</taxon>
        <taxon>Mammalia</taxon>
        <taxon>Eutheria</taxon>
        <taxon>Euarchontoglires</taxon>
        <taxon>Primates</taxon>
        <taxon>Haplorrhini</taxon>
        <taxon>Catarrhini</taxon>
        <taxon>Cercopithecidae</taxon>
        <taxon>Cercopithecinae</taxon>
        <taxon>Macaca</taxon>
    </lineage>
</organism>
<dbReference type="PANTHER" id="PTHR23169:SF21">
    <property type="entry name" value="EPIPLAKIN"/>
    <property type="match status" value="1"/>
</dbReference>
<evidence type="ECO:0000256" key="4">
    <source>
        <dbReference type="ARBA" id="ARBA00022737"/>
    </source>
</evidence>
<dbReference type="SMART" id="SM00250">
    <property type="entry name" value="PLEC"/>
    <property type="match status" value="5"/>
</dbReference>
<dbReference type="GO" id="GO:0045095">
    <property type="term" value="C:keratin filament"/>
    <property type="evidence" value="ECO:0007669"/>
    <property type="project" value="TreeGrafter"/>
</dbReference>